<dbReference type="PROSITE" id="PS50977">
    <property type="entry name" value="HTH_TETR_2"/>
    <property type="match status" value="1"/>
</dbReference>
<name>A0ABU7KSD7_9ACTN</name>
<feature type="DNA-binding region" description="H-T-H motif" evidence="4">
    <location>
        <begin position="52"/>
        <end position="71"/>
    </location>
</feature>
<dbReference type="Gene3D" id="1.10.357.10">
    <property type="entry name" value="Tetracycline Repressor, domain 2"/>
    <property type="match status" value="1"/>
</dbReference>
<dbReference type="SUPFAM" id="SSF46689">
    <property type="entry name" value="Homeodomain-like"/>
    <property type="match status" value="1"/>
</dbReference>
<dbReference type="Pfam" id="PF02909">
    <property type="entry name" value="TetR_C_1"/>
    <property type="match status" value="1"/>
</dbReference>
<protein>
    <submittedName>
        <fullName evidence="6">TetR/AcrR family transcriptional regulator</fullName>
    </submittedName>
</protein>
<dbReference type="PANTHER" id="PTHR30055">
    <property type="entry name" value="HTH-TYPE TRANSCRIPTIONAL REGULATOR RUTR"/>
    <property type="match status" value="1"/>
</dbReference>
<comment type="caution">
    <text evidence="6">The sequence shown here is derived from an EMBL/GenBank/DDBJ whole genome shotgun (WGS) entry which is preliminary data.</text>
</comment>
<evidence type="ECO:0000256" key="3">
    <source>
        <dbReference type="ARBA" id="ARBA00023163"/>
    </source>
</evidence>
<evidence type="ECO:0000256" key="4">
    <source>
        <dbReference type="PROSITE-ProRule" id="PRU00335"/>
    </source>
</evidence>
<proteinExistence type="predicted"/>
<keyword evidence="3" id="KW-0804">Transcription</keyword>
<keyword evidence="1" id="KW-0805">Transcription regulation</keyword>
<dbReference type="InterPro" id="IPR004111">
    <property type="entry name" value="Repressor_TetR_C"/>
</dbReference>
<dbReference type="InterPro" id="IPR009057">
    <property type="entry name" value="Homeodomain-like_sf"/>
</dbReference>
<accession>A0ABU7KSD7</accession>
<evidence type="ECO:0000256" key="2">
    <source>
        <dbReference type="ARBA" id="ARBA00023125"/>
    </source>
</evidence>
<dbReference type="Pfam" id="PF00440">
    <property type="entry name" value="TetR_N"/>
    <property type="match status" value="1"/>
</dbReference>
<dbReference type="RefSeq" id="WP_330159248.1">
    <property type="nucleotide sequence ID" value="NZ_BAAAJA010000008.1"/>
</dbReference>
<dbReference type="Proteomes" id="UP001348641">
    <property type="component" value="Unassembled WGS sequence"/>
</dbReference>
<dbReference type="Gene3D" id="1.10.10.60">
    <property type="entry name" value="Homeodomain-like"/>
    <property type="match status" value="1"/>
</dbReference>
<evidence type="ECO:0000256" key="1">
    <source>
        <dbReference type="ARBA" id="ARBA00023015"/>
    </source>
</evidence>
<organism evidence="6 7">
    <name type="scientific">Nocardiopsis tropica</name>
    <dbReference type="NCBI Taxonomy" id="109330"/>
    <lineage>
        <taxon>Bacteria</taxon>
        <taxon>Bacillati</taxon>
        <taxon>Actinomycetota</taxon>
        <taxon>Actinomycetes</taxon>
        <taxon>Streptosporangiales</taxon>
        <taxon>Nocardiopsidaceae</taxon>
        <taxon>Nocardiopsis</taxon>
    </lineage>
</organism>
<evidence type="ECO:0000259" key="5">
    <source>
        <dbReference type="PROSITE" id="PS50977"/>
    </source>
</evidence>
<keyword evidence="2 4" id="KW-0238">DNA-binding</keyword>
<reference evidence="6 7" key="1">
    <citation type="submission" date="2023-07" db="EMBL/GenBank/DDBJ databases">
        <authorList>
            <person name="Girao M."/>
            <person name="Carvalho M.F."/>
        </authorList>
    </citation>
    <scope>NUCLEOTIDE SEQUENCE [LARGE SCALE GENOMIC DNA]</scope>
    <source>
        <strain evidence="6 7">66/93</strain>
    </source>
</reference>
<evidence type="ECO:0000313" key="7">
    <source>
        <dbReference type="Proteomes" id="UP001348641"/>
    </source>
</evidence>
<dbReference type="PANTHER" id="PTHR30055:SF151">
    <property type="entry name" value="TRANSCRIPTIONAL REGULATORY PROTEIN"/>
    <property type="match status" value="1"/>
</dbReference>
<feature type="domain" description="HTH tetR-type" evidence="5">
    <location>
        <begin position="29"/>
        <end position="89"/>
    </location>
</feature>
<dbReference type="EMBL" id="JAUUCC010000041">
    <property type="protein sequence ID" value="MEE2052203.1"/>
    <property type="molecule type" value="Genomic_DNA"/>
</dbReference>
<dbReference type="SUPFAM" id="SSF48498">
    <property type="entry name" value="Tetracyclin repressor-like, C-terminal domain"/>
    <property type="match status" value="1"/>
</dbReference>
<evidence type="ECO:0000313" key="6">
    <source>
        <dbReference type="EMBL" id="MEE2052203.1"/>
    </source>
</evidence>
<gene>
    <name evidence="6" type="ORF">Q8A49_17020</name>
</gene>
<dbReference type="InterPro" id="IPR036271">
    <property type="entry name" value="Tet_transcr_reg_TetR-rel_C_sf"/>
</dbReference>
<sequence>MGDSGFELPREVALAWGIDGGPRRGRRPRLDLDGITAAAITLADAEGLAAVSMNRVAAHLGVSPMSLYRYVESKDELVQLMADAALGRPDIPDPLTGDWRTDLAAWATGASACYRRHPWVTEVPISRLPVLPCNLAWTDYALRVLANTPLTFQDRLSVIALLSGHARNEAATSVQLAQGRTGSGEEGGDAGDAYARTLDAVVGAERFPALRAVVDEHLLVPAPPGEGDAATTEEVFLFGLERILDGIAVLVERRRRDAG</sequence>
<dbReference type="InterPro" id="IPR001647">
    <property type="entry name" value="HTH_TetR"/>
</dbReference>
<dbReference type="InterPro" id="IPR050109">
    <property type="entry name" value="HTH-type_TetR-like_transc_reg"/>
</dbReference>